<keyword evidence="2" id="KW-1185">Reference proteome</keyword>
<evidence type="ECO:0000313" key="1">
    <source>
        <dbReference type="EMBL" id="OJF92295.1"/>
    </source>
</evidence>
<dbReference type="AlphaFoldDB" id="A0A657LRV4"/>
<name>A0A657LRV4_9HYPH</name>
<organism evidence="1 2">
    <name type="scientific">Pararhizobium antarcticum</name>
    <dbReference type="NCBI Taxonomy" id="1798805"/>
    <lineage>
        <taxon>Bacteria</taxon>
        <taxon>Pseudomonadati</taxon>
        <taxon>Pseudomonadota</taxon>
        <taxon>Alphaproteobacteria</taxon>
        <taxon>Hyphomicrobiales</taxon>
        <taxon>Rhizobiaceae</taxon>
        <taxon>Rhizobium/Agrobacterium group</taxon>
        <taxon>Pararhizobium</taxon>
    </lineage>
</organism>
<sequence length="98" mass="11269">MSKLIRNPVGVELVQETTLSGFRDWFIHRFGGLDQLPQVFVDLLNKPEVLLAPLLDELQPGDKLWLCRSLKIGVLYGHEGIALVRDRQPLIYLRVIDY</sequence>
<reference evidence="1 2" key="1">
    <citation type="submission" date="2016-02" db="EMBL/GenBank/DDBJ databases">
        <title>Genome sequencing of a beta-galactosidase producing bacteria Rhizobium sp. 59.</title>
        <authorList>
            <person name="Wang D."/>
            <person name="Kot W."/>
            <person name="Qin Y."/>
            <person name="Hansen L."/>
            <person name="Naqvi K."/>
            <person name="Rensing C."/>
        </authorList>
    </citation>
    <scope>NUCLEOTIDE SEQUENCE [LARGE SCALE GENOMIC DNA]</scope>
    <source>
        <strain evidence="1 2">59</strain>
    </source>
</reference>
<evidence type="ECO:0000313" key="2">
    <source>
        <dbReference type="Proteomes" id="UP000182661"/>
    </source>
</evidence>
<protein>
    <submittedName>
        <fullName evidence="1">Uncharacterized protein</fullName>
    </submittedName>
</protein>
<dbReference type="Proteomes" id="UP000182661">
    <property type="component" value="Unassembled WGS sequence"/>
</dbReference>
<accession>A0A657LRV4</accession>
<gene>
    <name evidence="1" type="ORF">AX760_06140</name>
</gene>
<proteinExistence type="predicted"/>
<dbReference type="EMBL" id="LSRP01000118">
    <property type="protein sequence ID" value="OJF92295.1"/>
    <property type="molecule type" value="Genomic_DNA"/>
</dbReference>
<comment type="caution">
    <text evidence="1">The sequence shown here is derived from an EMBL/GenBank/DDBJ whole genome shotgun (WGS) entry which is preliminary data.</text>
</comment>